<sequence length="731" mass="79475">MSDEYQRSSLEANGATNGATIGSAEPSSPSAPRPSDRPTSSADTPLPPPSGGPPPGGPPRAVEDVMYSDIGITTLLNRLKQSIASARDFAAFLQKRSKLEEEQASGLKKLARAHLETVKRSEMRGGSYAMQIAEVMKVQERMGDNGMQFALSLHQMHEDLNALSVNMERDRKTWKHDGLDAEKKASDAEAAMQKAKSRYDSLAEDYDRARTGDTKGSRRIGLKGPKSAEQYESDLLRKVQAADADYEEKVRYAKAQREALLNDHRPRAVSALTELCRECDSGLTLQLQKFAAFSEKLLLGNGLAVSPLTGENPNSKSLREVISDIDNDGDFHGYLGTHVSRITRPSDIKYEQHPTLAPKTQQPSSRNVSTGGLQSQPSQPSIQQPSLSAATGNISQGGSTSSRYNAAQPPPGPIVAPSQPSAYGQSPPTFTPNSSAQPPYQPPPSYGGPEQRTQSSYGSTTASSRDNYNSPPYPTGHGDVGRQPPAQSMGSSLGYGSNGHTGYGTTGTIPLPSQQRQNSGPPPPQSQSLPPLKPVFGISLHDLFERDHTAVPMVVIQCILAVDHFGLEVEGIYRLSGTSSHVNMLKDRFNHDPSGVDFRNPNNFNHDVNSVATLLKQFFRDLPDPLFTRAGYEDFIRASKIEDENMRRDGLHQAINDLPDPNYATLRALVLHLHRVMQNEHRNRMGASNLALCFAPSLMGTHTNSQIADASYQARAVQTILENATAIFDED</sequence>
<dbReference type="FunFam" id="1.20.1270.60:FF:000063">
    <property type="entry name" value="Rho GTPase activator"/>
    <property type="match status" value="1"/>
</dbReference>
<keyword evidence="2" id="KW-0175">Coiled coil</keyword>
<feature type="domain" description="Rho-GAP" evidence="4">
    <location>
        <begin position="538"/>
        <end position="728"/>
    </location>
</feature>
<feature type="compositionally biased region" description="Polar residues" evidence="3">
    <location>
        <begin position="451"/>
        <end position="470"/>
    </location>
</feature>
<dbReference type="CDD" id="cd07652">
    <property type="entry name" value="F-BAR_Rgd1"/>
    <property type="match status" value="1"/>
</dbReference>
<evidence type="ECO:0000256" key="3">
    <source>
        <dbReference type="SAM" id="MobiDB-lite"/>
    </source>
</evidence>
<dbReference type="EMBL" id="RIBY02001886">
    <property type="protein sequence ID" value="KAH9827382.1"/>
    <property type="molecule type" value="Genomic_DNA"/>
</dbReference>
<dbReference type="InterPro" id="IPR008936">
    <property type="entry name" value="Rho_GTPase_activation_prot"/>
</dbReference>
<proteinExistence type="predicted"/>
<dbReference type="PANTHER" id="PTHR23176">
    <property type="entry name" value="RHO/RAC/CDC GTPASE-ACTIVATING PROTEIN"/>
    <property type="match status" value="1"/>
</dbReference>
<dbReference type="Proteomes" id="UP001138500">
    <property type="component" value="Unassembled WGS sequence"/>
</dbReference>
<evidence type="ECO:0000256" key="1">
    <source>
        <dbReference type="ARBA" id="ARBA00022468"/>
    </source>
</evidence>
<dbReference type="Pfam" id="PF00611">
    <property type="entry name" value="FCH"/>
    <property type="match status" value="1"/>
</dbReference>
<feature type="region of interest" description="Disordered" evidence="3">
    <location>
        <begin position="1"/>
        <end position="63"/>
    </location>
</feature>
<feature type="domain" description="F-BAR" evidence="5">
    <location>
        <begin position="60"/>
        <end position="330"/>
    </location>
</feature>
<keyword evidence="7" id="KW-1185">Reference proteome</keyword>
<dbReference type="AlphaFoldDB" id="A0A9W7SRU4"/>
<dbReference type="InterPro" id="IPR027267">
    <property type="entry name" value="AH/BAR_dom_sf"/>
</dbReference>
<feature type="compositionally biased region" description="Polar residues" evidence="3">
    <location>
        <begin position="389"/>
        <end position="405"/>
    </location>
</feature>
<evidence type="ECO:0000256" key="2">
    <source>
        <dbReference type="PROSITE-ProRule" id="PRU01077"/>
    </source>
</evidence>
<feature type="compositionally biased region" description="Polar residues" evidence="3">
    <location>
        <begin position="7"/>
        <end position="20"/>
    </location>
</feature>
<dbReference type="Gene3D" id="1.10.555.10">
    <property type="entry name" value="Rho GTPase activation protein"/>
    <property type="match status" value="1"/>
</dbReference>
<dbReference type="InterPro" id="IPR001060">
    <property type="entry name" value="FCH_dom"/>
</dbReference>
<feature type="compositionally biased region" description="Low complexity" evidence="3">
    <location>
        <begin position="373"/>
        <end position="388"/>
    </location>
</feature>
<gene>
    <name evidence="6" type="ORF">Tdes44962_MAKER09737</name>
</gene>
<dbReference type="GO" id="GO:0005938">
    <property type="term" value="C:cell cortex"/>
    <property type="evidence" value="ECO:0007669"/>
    <property type="project" value="UniProtKB-ARBA"/>
</dbReference>
<reference evidence="6 7" key="2">
    <citation type="journal article" date="2021" name="Curr. Genet.">
        <title>Genetic response to nitrogen starvation in the aggressive Eucalyptus foliar pathogen Teratosphaeria destructans.</title>
        <authorList>
            <person name="Havenga M."/>
            <person name="Wingfield B.D."/>
            <person name="Wingfield M.J."/>
            <person name="Dreyer L.L."/>
            <person name="Roets F."/>
            <person name="Aylward J."/>
        </authorList>
    </citation>
    <scope>NUCLEOTIDE SEQUENCE [LARGE SCALE GENOMIC DNA]</scope>
    <source>
        <strain evidence="6">CMW44962</strain>
    </source>
</reference>
<keyword evidence="1" id="KW-0343">GTPase activation</keyword>
<comment type="caution">
    <text evidence="6">The sequence shown here is derived from an EMBL/GenBank/DDBJ whole genome shotgun (WGS) entry which is preliminary data.</text>
</comment>
<accession>A0A9W7SRU4</accession>
<dbReference type="SMART" id="SM00324">
    <property type="entry name" value="RhoGAP"/>
    <property type="match status" value="1"/>
</dbReference>
<dbReference type="SMART" id="SM00055">
    <property type="entry name" value="FCH"/>
    <property type="match status" value="1"/>
</dbReference>
<feature type="compositionally biased region" description="Gly residues" evidence="3">
    <location>
        <begin position="496"/>
        <end position="505"/>
    </location>
</feature>
<evidence type="ECO:0000313" key="6">
    <source>
        <dbReference type="EMBL" id="KAH9827382.1"/>
    </source>
</evidence>
<evidence type="ECO:0000313" key="7">
    <source>
        <dbReference type="Proteomes" id="UP001138500"/>
    </source>
</evidence>
<protein>
    <submittedName>
        <fullName evidence="6">RHO GTPase-activating protein RGD1-like</fullName>
    </submittedName>
</protein>
<feature type="compositionally biased region" description="Pro residues" evidence="3">
    <location>
        <begin position="45"/>
        <end position="58"/>
    </location>
</feature>
<evidence type="ECO:0000259" key="5">
    <source>
        <dbReference type="PROSITE" id="PS51741"/>
    </source>
</evidence>
<dbReference type="Pfam" id="PF00620">
    <property type="entry name" value="RhoGAP"/>
    <property type="match status" value="1"/>
</dbReference>
<dbReference type="GO" id="GO:0007165">
    <property type="term" value="P:signal transduction"/>
    <property type="evidence" value="ECO:0007669"/>
    <property type="project" value="InterPro"/>
</dbReference>
<dbReference type="InterPro" id="IPR000198">
    <property type="entry name" value="RhoGAP_dom"/>
</dbReference>
<dbReference type="InterPro" id="IPR050729">
    <property type="entry name" value="Rho-GAP"/>
</dbReference>
<dbReference type="PROSITE" id="PS50238">
    <property type="entry name" value="RHOGAP"/>
    <property type="match status" value="1"/>
</dbReference>
<name>A0A9W7SRU4_9PEZI</name>
<evidence type="ECO:0000259" key="4">
    <source>
        <dbReference type="PROSITE" id="PS50238"/>
    </source>
</evidence>
<feature type="compositionally biased region" description="Polar residues" evidence="3">
    <location>
        <begin position="358"/>
        <end position="372"/>
    </location>
</feature>
<feature type="compositionally biased region" description="Polar residues" evidence="3">
    <location>
        <begin position="485"/>
        <end position="495"/>
    </location>
</feature>
<organism evidence="6 7">
    <name type="scientific">Teratosphaeria destructans</name>
    <dbReference type="NCBI Taxonomy" id="418781"/>
    <lineage>
        <taxon>Eukaryota</taxon>
        <taxon>Fungi</taxon>
        <taxon>Dikarya</taxon>
        <taxon>Ascomycota</taxon>
        <taxon>Pezizomycotina</taxon>
        <taxon>Dothideomycetes</taxon>
        <taxon>Dothideomycetidae</taxon>
        <taxon>Mycosphaerellales</taxon>
        <taxon>Teratosphaeriaceae</taxon>
        <taxon>Teratosphaeria</taxon>
    </lineage>
</organism>
<dbReference type="SUPFAM" id="SSF48350">
    <property type="entry name" value="GTPase activation domain, GAP"/>
    <property type="match status" value="1"/>
</dbReference>
<dbReference type="Gene3D" id="1.20.1270.60">
    <property type="entry name" value="Arfaptin homology (AH) domain/BAR domain"/>
    <property type="match status" value="1"/>
</dbReference>
<dbReference type="OrthoDB" id="437889at2759"/>
<dbReference type="PANTHER" id="PTHR23176:SF136">
    <property type="entry name" value="RHO GTPASE ACTIVATOR (RGD1)"/>
    <property type="match status" value="1"/>
</dbReference>
<dbReference type="GO" id="GO:0005096">
    <property type="term" value="F:GTPase activator activity"/>
    <property type="evidence" value="ECO:0007669"/>
    <property type="project" value="UniProtKB-KW"/>
</dbReference>
<dbReference type="SUPFAM" id="SSF103657">
    <property type="entry name" value="BAR/IMD domain-like"/>
    <property type="match status" value="1"/>
</dbReference>
<feature type="compositionally biased region" description="Polar residues" evidence="3">
    <location>
        <begin position="418"/>
        <end position="428"/>
    </location>
</feature>
<dbReference type="PROSITE" id="PS51741">
    <property type="entry name" value="F_BAR"/>
    <property type="match status" value="1"/>
</dbReference>
<dbReference type="InterPro" id="IPR031160">
    <property type="entry name" value="F_BAR_dom"/>
</dbReference>
<reference evidence="6 7" key="1">
    <citation type="journal article" date="2018" name="IMA Fungus">
        <title>IMA Genome-F 10: Nine draft genome sequences of Claviceps purpurea s.lat., including C. arundinis, C. humidiphila, and C. cf. spartinae, pseudomolecules for the pitch canker pathogen Fusarium circinatum, draft genome of Davidsoniella eucalypti, Grosmannia galeiformis, Quambalaria eucalypti, and Teratosphaeria destructans.</title>
        <authorList>
            <person name="Wingfield B.D."/>
            <person name="Liu M."/>
            <person name="Nguyen H.D."/>
            <person name="Lane F.A."/>
            <person name="Morgan S.W."/>
            <person name="De Vos L."/>
            <person name="Wilken P.M."/>
            <person name="Duong T.A."/>
            <person name="Aylward J."/>
            <person name="Coetzee M.P."/>
            <person name="Dadej K."/>
            <person name="De Beer Z.W."/>
            <person name="Findlay W."/>
            <person name="Havenga M."/>
            <person name="Kolarik M."/>
            <person name="Menzies J.G."/>
            <person name="Naidoo K."/>
            <person name="Pochopski O."/>
            <person name="Shoukouhi P."/>
            <person name="Santana Q.C."/>
            <person name="Seifert K.A."/>
            <person name="Soal N."/>
            <person name="Steenkamp E.T."/>
            <person name="Tatham C.T."/>
            <person name="van der Nest M.A."/>
            <person name="Wingfield M.J."/>
        </authorList>
    </citation>
    <scope>NUCLEOTIDE SEQUENCE [LARGE SCALE GENOMIC DNA]</scope>
    <source>
        <strain evidence="6">CMW44962</strain>
    </source>
</reference>
<feature type="region of interest" description="Disordered" evidence="3">
    <location>
        <begin position="353"/>
        <end position="532"/>
    </location>
</feature>